<dbReference type="InterPro" id="IPR011764">
    <property type="entry name" value="Biotin_carboxylation_dom"/>
</dbReference>
<feature type="domain" description="ATP-grasp" evidence="6">
    <location>
        <begin position="120"/>
        <end position="309"/>
    </location>
</feature>
<keyword evidence="4" id="KW-0092">Biotin</keyword>
<dbReference type="PANTHER" id="PTHR18866">
    <property type="entry name" value="CARBOXYLASE:PYRUVATE/ACETYL-COA/PROPIONYL-COA CARBOXYLASE"/>
    <property type="match status" value="1"/>
</dbReference>
<evidence type="ECO:0000259" key="7">
    <source>
        <dbReference type="PROSITE" id="PS50979"/>
    </source>
</evidence>
<organism evidence="8 9">
    <name type="scientific">Muiribacterium halophilum</name>
    <dbReference type="NCBI Taxonomy" id="2053465"/>
    <lineage>
        <taxon>Bacteria</taxon>
        <taxon>Candidatus Muiribacteriota</taxon>
        <taxon>Candidatus Muiribacteriia</taxon>
        <taxon>Candidatus Muiribacteriales</taxon>
        <taxon>Candidatus Muiribacteriaceae</taxon>
        <taxon>Candidatus Muiribacterium</taxon>
    </lineage>
</organism>
<dbReference type="InterPro" id="IPR016185">
    <property type="entry name" value="PreATP-grasp_dom_sf"/>
</dbReference>
<dbReference type="GO" id="GO:0046872">
    <property type="term" value="F:metal ion binding"/>
    <property type="evidence" value="ECO:0007669"/>
    <property type="project" value="InterPro"/>
</dbReference>
<dbReference type="InterPro" id="IPR005482">
    <property type="entry name" value="Biotin_COase_C"/>
</dbReference>
<dbReference type="GO" id="GO:0016874">
    <property type="term" value="F:ligase activity"/>
    <property type="evidence" value="ECO:0007669"/>
    <property type="project" value="UniProtKB-KW"/>
</dbReference>
<keyword evidence="2 5" id="KW-0547">Nucleotide-binding</keyword>
<evidence type="ECO:0000256" key="3">
    <source>
        <dbReference type="ARBA" id="ARBA00022840"/>
    </source>
</evidence>
<dbReference type="Proteomes" id="UP000234857">
    <property type="component" value="Unassembled WGS sequence"/>
</dbReference>
<evidence type="ECO:0000256" key="4">
    <source>
        <dbReference type="ARBA" id="ARBA00023267"/>
    </source>
</evidence>
<accession>A0A2N5ZHW4</accession>
<dbReference type="SUPFAM" id="SSF52440">
    <property type="entry name" value="PreATP-grasp domain"/>
    <property type="match status" value="1"/>
</dbReference>
<dbReference type="PANTHER" id="PTHR18866:SF33">
    <property type="entry name" value="METHYLCROTONOYL-COA CARBOXYLASE SUBUNIT ALPHA, MITOCHONDRIAL-RELATED"/>
    <property type="match status" value="1"/>
</dbReference>
<reference evidence="8 9" key="1">
    <citation type="submission" date="2017-11" db="EMBL/GenBank/DDBJ databases">
        <title>Genome-resolved metagenomics identifies genetic mobility, metabolic interactions, and unexpected diversity in perchlorate-reducing communities.</title>
        <authorList>
            <person name="Barnum T.P."/>
            <person name="Figueroa I.A."/>
            <person name="Carlstrom C.I."/>
            <person name="Lucas L.N."/>
            <person name="Engelbrektson A.L."/>
            <person name="Coates J.D."/>
        </authorList>
    </citation>
    <scope>NUCLEOTIDE SEQUENCE [LARGE SCALE GENOMIC DNA]</scope>
    <source>
        <strain evidence="8">BM706</strain>
    </source>
</reference>
<dbReference type="Pfam" id="PF02786">
    <property type="entry name" value="CPSase_L_D2"/>
    <property type="match status" value="1"/>
</dbReference>
<dbReference type="AlphaFoldDB" id="A0A2N5ZHW4"/>
<keyword evidence="3 5" id="KW-0067">ATP-binding</keyword>
<dbReference type="SMART" id="SM00878">
    <property type="entry name" value="Biotin_carb_C"/>
    <property type="match status" value="1"/>
</dbReference>
<dbReference type="PROSITE" id="PS50975">
    <property type="entry name" value="ATP_GRASP"/>
    <property type="match status" value="1"/>
</dbReference>
<dbReference type="InterPro" id="IPR011761">
    <property type="entry name" value="ATP-grasp"/>
</dbReference>
<evidence type="ECO:0000313" key="8">
    <source>
        <dbReference type="EMBL" id="PLX18275.1"/>
    </source>
</evidence>
<evidence type="ECO:0008006" key="10">
    <source>
        <dbReference type="Google" id="ProtNLM"/>
    </source>
</evidence>
<dbReference type="PROSITE" id="PS50979">
    <property type="entry name" value="BC"/>
    <property type="match status" value="1"/>
</dbReference>
<keyword evidence="1" id="KW-0436">Ligase</keyword>
<dbReference type="GO" id="GO:0005524">
    <property type="term" value="F:ATP binding"/>
    <property type="evidence" value="ECO:0007669"/>
    <property type="project" value="UniProtKB-UniRule"/>
</dbReference>
<feature type="domain" description="Biotin carboxylation" evidence="7">
    <location>
        <begin position="1"/>
        <end position="439"/>
    </location>
</feature>
<dbReference type="Gene3D" id="3.30.470.20">
    <property type="entry name" value="ATP-grasp fold, B domain"/>
    <property type="match status" value="1"/>
</dbReference>
<evidence type="ECO:0000313" key="9">
    <source>
        <dbReference type="Proteomes" id="UP000234857"/>
    </source>
</evidence>
<comment type="caution">
    <text evidence="8">The sequence shown here is derived from an EMBL/GenBank/DDBJ whole genome shotgun (WGS) entry which is preliminary data.</text>
</comment>
<sequence>MFKKILIANRGNIAVNIIRACREIGIDTVTVFSDVDKESIHVRYADKAYFLGKAKYQEDYTRKDRILQIAQEEKVDAIHPGFGFLAQSREFMSECKELGITVIGEEPDKLIEFMDKVRTKEIAKELKIPVVEGKVIESLEDLDSMKPPFLIKPIFGFAGRGMHYVENNSEKEKIYKMALKEAEFIYGDKSIYAEEYIKKAYLIEVCVVGNGKDYKCLPTIDSSLRRKFQKIISECPAEYIDLKIRKKIMDYAKKLAKKLEISNMGTFEFLVDGKKIYFLEFNSRLPVSYTVLEMLTGFNLIKEQINISAGNKMQVEEIALDKIKGNAFECRIHSEDYFNRFKPSTGVIENLIIPGGKDVRVEFDYFNGDEVSSYYDSQVARILVKALHRNEMINKIRWVLEGTKISGIPSTLPFIYNVVNTKLFESGKIVSDFITHIMRERRFKKVREKGYVA</sequence>
<dbReference type="Pfam" id="PF00289">
    <property type="entry name" value="Biotin_carb_N"/>
    <property type="match status" value="1"/>
</dbReference>
<evidence type="ECO:0000256" key="2">
    <source>
        <dbReference type="ARBA" id="ARBA00022741"/>
    </source>
</evidence>
<dbReference type="InterPro" id="IPR005481">
    <property type="entry name" value="BC-like_N"/>
</dbReference>
<dbReference type="SUPFAM" id="SSF56059">
    <property type="entry name" value="Glutathione synthetase ATP-binding domain-like"/>
    <property type="match status" value="1"/>
</dbReference>
<evidence type="ECO:0000256" key="5">
    <source>
        <dbReference type="PROSITE-ProRule" id="PRU00409"/>
    </source>
</evidence>
<name>A0A2N5ZHW4_MUIH1</name>
<dbReference type="InterPro" id="IPR011054">
    <property type="entry name" value="Rudment_hybrid_motif"/>
</dbReference>
<evidence type="ECO:0000259" key="6">
    <source>
        <dbReference type="PROSITE" id="PS50975"/>
    </source>
</evidence>
<protein>
    <recommendedName>
        <fullName evidence="10">ATP-grasp domain-containing protein</fullName>
    </recommendedName>
</protein>
<dbReference type="EMBL" id="PKTG01000065">
    <property type="protein sequence ID" value="PLX18275.1"/>
    <property type="molecule type" value="Genomic_DNA"/>
</dbReference>
<dbReference type="InterPro" id="IPR005479">
    <property type="entry name" value="CPAse_ATP-bd"/>
</dbReference>
<proteinExistence type="predicted"/>
<dbReference type="InterPro" id="IPR050856">
    <property type="entry name" value="Biotin_carboxylase_complex"/>
</dbReference>
<gene>
    <name evidence="8" type="ORF">C0601_05210</name>
</gene>
<evidence type="ECO:0000256" key="1">
    <source>
        <dbReference type="ARBA" id="ARBA00022598"/>
    </source>
</evidence>
<dbReference type="SUPFAM" id="SSF51246">
    <property type="entry name" value="Rudiment single hybrid motif"/>
    <property type="match status" value="1"/>
</dbReference>
<dbReference type="Pfam" id="PF02785">
    <property type="entry name" value="Biotin_carb_C"/>
    <property type="match status" value="1"/>
</dbReference>